<evidence type="ECO:0000313" key="4">
    <source>
        <dbReference type="Proteomes" id="UP001415857"/>
    </source>
</evidence>
<dbReference type="Pfam" id="PF13966">
    <property type="entry name" value="zf-RVT"/>
    <property type="match status" value="1"/>
</dbReference>
<dbReference type="PANTHER" id="PTHR36617:SF15">
    <property type="entry name" value="REVERSE TRANSCRIPTASE ZINC-BINDING DOMAIN-CONTAINING PROTEIN"/>
    <property type="match status" value="1"/>
</dbReference>
<dbReference type="EMBL" id="JBBPBK010000027">
    <property type="protein sequence ID" value="KAK9267042.1"/>
    <property type="molecule type" value="Genomic_DNA"/>
</dbReference>
<dbReference type="InterPro" id="IPR026960">
    <property type="entry name" value="RVT-Znf"/>
</dbReference>
<feature type="domain" description="Reverse transcriptase zinc-binding" evidence="2">
    <location>
        <begin position="228"/>
        <end position="317"/>
    </location>
</feature>
<evidence type="ECO:0000259" key="2">
    <source>
        <dbReference type="Pfam" id="PF13966"/>
    </source>
</evidence>
<dbReference type="Proteomes" id="UP001415857">
    <property type="component" value="Unassembled WGS sequence"/>
</dbReference>
<reference evidence="3 4" key="1">
    <citation type="journal article" date="2024" name="Plant J.">
        <title>Genome sequences and population genomics reveal climatic adaptation and genomic divergence between two closely related sweetgum species.</title>
        <authorList>
            <person name="Xu W.Q."/>
            <person name="Ren C.Q."/>
            <person name="Zhang X.Y."/>
            <person name="Comes H.P."/>
            <person name="Liu X.H."/>
            <person name="Li Y.G."/>
            <person name="Kettle C.J."/>
            <person name="Jalonen R."/>
            <person name="Gaisberger H."/>
            <person name="Ma Y.Z."/>
            <person name="Qiu Y.X."/>
        </authorList>
    </citation>
    <scope>NUCLEOTIDE SEQUENCE [LARGE SCALE GENOMIC DNA]</scope>
    <source>
        <strain evidence="3">Hangzhou</strain>
    </source>
</reference>
<sequence>MVVFEWCGRDYDDDGVVLCGDFDGGDGGWVCVAGKFAEKNQNFFSFGVLLGCNGNDFVNCGFMWRNVALTGKWLWRFPIEQDSLWHSIIKSKYGIHNNGRDSNIVERESFRCPWKFISQGLPCFLNHIKLFVRNGARIRFWEDVWVGDNSLSSLFPRLYRLSRAKDVVIADVVSVDSNSLSWNLFLSRNLNDREFDEMLSLLDIIQNVLISPSSCDRRLWKCHSSLSFSSKSFFDFLRKDDSVPVFNPARMIWKAIIPLKVKILAWLAAHKRTNTNDWVQRKRPFVCLSPQWCVLCKKEGESVDYIFLHCDISIALWQRLFNLANFSWVRPQHCYSLLEVEFRGFGRSKRAKVLWSSVVLAIFWVIWIERNSRIFRDLAEEMDGMWDRVCLLASLWASVDKSFEGIPLFLIIRN</sequence>
<evidence type="ECO:0000256" key="1">
    <source>
        <dbReference type="SAM" id="Phobius"/>
    </source>
</evidence>
<organism evidence="3 4">
    <name type="scientific">Liquidambar formosana</name>
    <name type="common">Formosan gum</name>
    <dbReference type="NCBI Taxonomy" id="63359"/>
    <lineage>
        <taxon>Eukaryota</taxon>
        <taxon>Viridiplantae</taxon>
        <taxon>Streptophyta</taxon>
        <taxon>Embryophyta</taxon>
        <taxon>Tracheophyta</taxon>
        <taxon>Spermatophyta</taxon>
        <taxon>Magnoliopsida</taxon>
        <taxon>eudicotyledons</taxon>
        <taxon>Gunneridae</taxon>
        <taxon>Pentapetalae</taxon>
        <taxon>Saxifragales</taxon>
        <taxon>Altingiaceae</taxon>
        <taxon>Liquidambar</taxon>
    </lineage>
</organism>
<gene>
    <name evidence="3" type="ORF">L1049_007400</name>
</gene>
<keyword evidence="1" id="KW-0812">Transmembrane</keyword>
<name>A0AAP0R004_LIQFO</name>
<keyword evidence="4" id="KW-1185">Reference proteome</keyword>
<feature type="transmembrane region" description="Helical" evidence="1">
    <location>
        <begin position="353"/>
        <end position="368"/>
    </location>
</feature>
<evidence type="ECO:0000313" key="3">
    <source>
        <dbReference type="EMBL" id="KAK9267042.1"/>
    </source>
</evidence>
<keyword evidence="1" id="KW-0472">Membrane</keyword>
<protein>
    <recommendedName>
        <fullName evidence="2">Reverse transcriptase zinc-binding domain-containing protein</fullName>
    </recommendedName>
</protein>
<proteinExistence type="predicted"/>
<dbReference type="AlphaFoldDB" id="A0AAP0R004"/>
<comment type="caution">
    <text evidence="3">The sequence shown here is derived from an EMBL/GenBank/DDBJ whole genome shotgun (WGS) entry which is preliminary data.</text>
</comment>
<dbReference type="PANTHER" id="PTHR36617">
    <property type="entry name" value="PROTEIN, PUTATIVE-RELATED"/>
    <property type="match status" value="1"/>
</dbReference>
<keyword evidence="1" id="KW-1133">Transmembrane helix</keyword>
<accession>A0AAP0R004</accession>